<dbReference type="GO" id="GO:0004806">
    <property type="term" value="F:triacylglycerol lipase activity"/>
    <property type="evidence" value="ECO:0007669"/>
    <property type="project" value="TreeGrafter"/>
</dbReference>
<dbReference type="GO" id="GO:0055088">
    <property type="term" value="P:lipid homeostasis"/>
    <property type="evidence" value="ECO:0007669"/>
    <property type="project" value="TreeGrafter"/>
</dbReference>
<feature type="domain" description="PNPLA" evidence="3">
    <location>
        <begin position="10"/>
        <end position="174"/>
    </location>
</feature>
<dbReference type="Gene3D" id="3.40.1090.10">
    <property type="entry name" value="Cytosolic phospholipase A2 catalytic domain"/>
    <property type="match status" value="2"/>
</dbReference>
<sequence>MKTLDTNLSISFAGCAWLFPFHLGVLAELKNADLCPNTRFLGASSGALAAAMACLNLCPEEAMEIVIRFAKESTKRRFGACHSMTQFVRSGLEEMLPLDAWQQIEHRLFISATELPSLKNQMISSHDIDSNQDLIQAILSSCYIPIYYEVPAFFQGRLYIDGGISDNQPTIDRETILVRPTRGSDVDIYPRFKVPRQAYLVPDIPMMKRLYKEGQQMWKFYWRSRQPQEETQWKRAS</sequence>
<evidence type="ECO:0000259" key="3">
    <source>
        <dbReference type="PROSITE" id="PS51635"/>
    </source>
</evidence>
<feature type="active site" description="Nucleophile" evidence="2">
    <location>
        <position position="44"/>
    </location>
</feature>
<dbReference type="EMBL" id="FWZT01000016">
    <property type="protein sequence ID" value="SMF52005.1"/>
    <property type="molecule type" value="Genomic_DNA"/>
</dbReference>
<dbReference type="Pfam" id="PF01734">
    <property type="entry name" value="Patatin"/>
    <property type="match status" value="1"/>
</dbReference>
<dbReference type="InterPro" id="IPR033562">
    <property type="entry name" value="PLPL"/>
</dbReference>
<accession>A0A1Y6C8X8</accession>
<dbReference type="GO" id="GO:0019433">
    <property type="term" value="P:triglyceride catabolic process"/>
    <property type="evidence" value="ECO:0007669"/>
    <property type="project" value="TreeGrafter"/>
</dbReference>
<dbReference type="InterPro" id="IPR002641">
    <property type="entry name" value="PNPLA_dom"/>
</dbReference>
<name>A0A1Y6C8X8_9BACT</name>
<dbReference type="STRING" id="1513793.SAMN06296036_11629"/>
<dbReference type="GO" id="GO:0016020">
    <property type="term" value="C:membrane"/>
    <property type="evidence" value="ECO:0007669"/>
    <property type="project" value="TreeGrafter"/>
</dbReference>
<dbReference type="PANTHER" id="PTHR12406:SF7">
    <property type="entry name" value="PATATIN-LIKE PHOSPHOLIPASE DOMAIN-CONTAINING PROTEIN 4"/>
    <property type="match status" value="1"/>
</dbReference>
<dbReference type="Proteomes" id="UP000192907">
    <property type="component" value="Unassembled WGS sequence"/>
</dbReference>
<dbReference type="GO" id="GO:0005737">
    <property type="term" value="C:cytoplasm"/>
    <property type="evidence" value="ECO:0007669"/>
    <property type="project" value="TreeGrafter"/>
</dbReference>
<dbReference type="RefSeq" id="WP_159455497.1">
    <property type="nucleotide sequence ID" value="NZ_FWZT01000016.1"/>
</dbReference>
<keyword evidence="1 2" id="KW-0443">Lipid metabolism</keyword>
<dbReference type="SUPFAM" id="SSF52151">
    <property type="entry name" value="FabD/lysophospholipase-like"/>
    <property type="match status" value="1"/>
</dbReference>
<proteinExistence type="predicted"/>
<protein>
    <submittedName>
        <fullName evidence="4">Patatin-like phospholipase</fullName>
    </submittedName>
</protein>
<evidence type="ECO:0000313" key="5">
    <source>
        <dbReference type="Proteomes" id="UP000192907"/>
    </source>
</evidence>
<comment type="caution">
    <text evidence="2">Lacks conserved residue(s) required for the propagation of feature annotation.</text>
</comment>
<evidence type="ECO:0000313" key="4">
    <source>
        <dbReference type="EMBL" id="SMF52005.1"/>
    </source>
</evidence>
<feature type="active site" description="Proton acceptor" evidence="2">
    <location>
        <position position="161"/>
    </location>
</feature>
<organism evidence="4 5">
    <name type="scientific">Pseudobacteriovorax antillogorgiicola</name>
    <dbReference type="NCBI Taxonomy" id="1513793"/>
    <lineage>
        <taxon>Bacteria</taxon>
        <taxon>Pseudomonadati</taxon>
        <taxon>Bdellovibrionota</taxon>
        <taxon>Oligoflexia</taxon>
        <taxon>Oligoflexales</taxon>
        <taxon>Pseudobacteriovoracaceae</taxon>
        <taxon>Pseudobacteriovorax</taxon>
    </lineage>
</organism>
<dbReference type="InterPro" id="IPR016035">
    <property type="entry name" value="Acyl_Trfase/lysoPLipase"/>
</dbReference>
<dbReference type="PROSITE" id="PS51635">
    <property type="entry name" value="PNPLA"/>
    <property type="match status" value="1"/>
</dbReference>
<dbReference type="GO" id="GO:0005811">
    <property type="term" value="C:lipid droplet"/>
    <property type="evidence" value="ECO:0007669"/>
    <property type="project" value="TreeGrafter"/>
</dbReference>
<dbReference type="AlphaFoldDB" id="A0A1Y6C8X8"/>
<keyword evidence="2" id="KW-0442">Lipid degradation</keyword>
<evidence type="ECO:0000256" key="2">
    <source>
        <dbReference type="PROSITE-ProRule" id="PRU01161"/>
    </source>
</evidence>
<feature type="short sequence motif" description="DGA/G" evidence="2">
    <location>
        <begin position="161"/>
        <end position="163"/>
    </location>
</feature>
<keyword evidence="5" id="KW-1185">Reference proteome</keyword>
<feature type="short sequence motif" description="GXSXG" evidence="2">
    <location>
        <begin position="42"/>
        <end position="46"/>
    </location>
</feature>
<gene>
    <name evidence="4" type="ORF">SAMN06296036_11629</name>
</gene>
<dbReference type="PANTHER" id="PTHR12406">
    <property type="entry name" value="CALCIUM-INDEPENDENT PHOSPHOLIPASE A2 IPLA2 -RELATED"/>
    <property type="match status" value="1"/>
</dbReference>
<evidence type="ECO:0000256" key="1">
    <source>
        <dbReference type="ARBA" id="ARBA00023098"/>
    </source>
</evidence>
<keyword evidence="2" id="KW-0378">Hydrolase</keyword>
<reference evidence="5" key="1">
    <citation type="submission" date="2017-04" db="EMBL/GenBank/DDBJ databases">
        <authorList>
            <person name="Varghese N."/>
            <person name="Submissions S."/>
        </authorList>
    </citation>
    <scope>NUCLEOTIDE SEQUENCE [LARGE SCALE GENOMIC DNA]</scope>
    <source>
        <strain evidence="5">RKEM611</strain>
    </source>
</reference>